<proteinExistence type="predicted"/>
<gene>
    <name evidence="1" type="ORF">D917_03599</name>
</gene>
<dbReference type="Proteomes" id="UP000243006">
    <property type="component" value="Unassembled WGS sequence"/>
</dbReference>
<evidence type="ECO:0000313" key="2">
    <source>
        <dbReference type="Proteomes" id="UP000243006"/>
    </source>
</evidence>
<comment type="caution">
    <text evidence="1">The sequence shown here is derived from an EMBL/GenBank/DDBJ whole genome shotgun (WGS) entry which is preliminary data.</text>
</comment>
<dbReference type="SUPFAM" id="SSF56672">
    <property type="entry name" value="DNA/RNA polymerases"/>
    <property type="match status" value="1"/>
</dbReference>
<sequence>MVRKKDGSPRFCVDFRRFNDVTTKDAHPLPQWDMKALSNHMDHNVDAFTALGKDPLTKALTADECLITVARELLPKQARIK</sequence>
<dbReference type="AlphaFoldDB" id="A0A1Y3EC00"/>
<reference evidence="1 2" key="1">
    <citation type="submission" date="2015-04" db="EMBL/GenBank/DDBJ databases">
        <title>Draft genome of the roundworm Trichinella nativa.</title>
        <authorList>
            <person name="Mitreva M."/>
        </authorList>
    </citation>
    <scope>NUCLEOTIDE SEQUENCE [LARGE SCALE GENOMIC DNA]</scope>
    <source>
        <strain evidence="1 2">ISS45</strain>
    </source>
</reference>
<accession>A0A1Y3EC00</accession>
<protein>
    <submittedName>
        <fullName evidence="1">Uncharacterized protein</fullName>
    </submittedName>
</protein>
<organism evidence="1 2">
    <name type="scientific">Trichinella nativa</name>
    <dbReference type="NCBI Taxonomy" id="6335"/>
    <lineage>
        <taxon>Eukaryota</taxon>
        <taxon>Metazoa</taxon>
        <taxon>Ecdysozoa</taxon>
        <taxon>Nematoda</taxon>
        <taxon>Enoplea</taxon>
        <taxon>Dorylaimia</taxon>
        <taxon>Trichinellida</taxon>
        <taxon>Trichinellidae</taxon>
        <taxon>Trichinella</taxon>
    </lineage>
</organism>
<dbReference type="InterPro" id="IPR043502">
    <property type="entry name" value="DNA/RNA_pol_sf"/>
</dbReference>
<evidence type="ECO:0000313" key="1">
    <source>
        <dbReference type="EMBL" id="OUC41159.1"/>
    </source>
</evidence>
<name>A0A1Y3EC00_9BILA</name>
<dbReference type="EMBL" id="LVZM01021717">
    <property type="protein sequence ID" value="OUC41159.1"/>
    <property type="molecule type" value="Genomic_DNA"/>
</dbReference>
<dbReference type="Gene3D" id="3.10.10.10">
    <property type="entry name" value="HIV Type 1 Reverse Transcriptase, subunit A, domain 1"/>
    <property type="match status" value="1"/>
</dbReference>